<keyword evidence="3" id="KW-1185">Reference proteome</keyword>
<reference evidence="2" key="1">
    <citation type="submission" date="2020-01" db="EMBL/GenBank/DDBJ databases">
        <title>Genome sequence of Kobresia littledalei, the first chromosome-level genome in the family Cyperaceae.</title>
        <authorList>
            <person name="Qu G."/>
        </authorList>
    </citation>
    <scope>NUCLEOTIDE SEQUENCE</scope>
    <source>
        <strain evidence="2">C.B.Clarke</strain>
        <tissue evidence="2">Leaf</tissue>
    </source>
</reference>
<organism evidence="2 3">
    <name type="scientific">Carex littledalei</name>
    <dbReference type="NCBI Taxonomy" id="544730"/>
    <lineage>
        <taxon>Eukaryota</taxon>
        <taxon>Viridiplantae</taxon>
        <taxon>Streptophyta</taxon>
        <taxon>Embryophyta</taxon>
        <taxon>Tracheophyta</taxon>
        <taxon>Spermatophyta</taxon>
        <taxon>Magnoliopsida</taxon>
        <taxon>Liliopsida</taxon>
        <taxon>Poales</taxon>
        <taxon>Cyperaceae</taxon>
        <taxon>Cyperoideae</taxon>
        <taxon>Cariceae</taxon>
        <taxon>Carex</taxon>
        <taxon>Carex subgen. Euthyceras</taxon>
    </lineage>
</organism>
<comment type="caution">
    <text evidence="2">The sequence shown here is derived from an EMBL/GenBank/DDBJ whole genome shotgun (WGS) entry which is preliminary data.</text>
</comment>
<evidence type="ECO:0000313" key="2">
    <source>
        <dbReference type="EMBL" id="KAF3327064.1"/>
    </source>
</evidence>
<dbReference type="EMBL" id="SWLB01000017">
    <property type="protein sequence ID" value="KAF3327064.1"/>
    <property type="molecule type" value="Genomic_DNA"/>
</dbReference>
<dbReference type="InterPro" id="IPR055411">
    <property type="entry name" value="LRR_FXL15/At3g58940/PEG3-like"/>
</dbReference>
<gene>
    <name evidence="2" type="ORF">FCM35_KLT07182</name>
</gene>
<dbReference type="SUPFAM" id="SSF52047">
    <property type="entry name" value="RNI-like"/>
    <property type="match status" value="1"/>
</dbReference>
<dbReference type="OrthoDB" id="1621224at2759"/>
<sequence>MPPSIFLCHDLDHLEVANCFINAPQPFQYPMLLRTLKLSHFILIGNTLENLVSNLPLLESLDLSQFAVDRLVICSPGLRRLNIVGRFAAISLETPKIISASIFFNGIPDLMNGGETNNSKFLAELSNIEELEILILSMFSVYLVSGPIPKKLQSTYNFLKKIVICMYGRRKARVIKKLLNLPKLSGEGVILSDLSCSN</sequence>
<name>A0A833QYS5_9POAL</name>
<accession>A0A833QYS5</accession>
<dbReference type="InterPro" id="IPR032675">
    <property type="entry name" value="LRR_dom_sf"/>
</dbReference>
<dbReference type="Proteomes" id="UP000623129">
    <property type="component" value="Unassembled WGS sequence"/>
</dbReference>
<dbReference type="Pfam" id="PF24758">
    <property type="entry name" value="LRR_At5g56370"/>
    <property type="match status" value="1"/>
</dbReference>
<evidence type="ECO:0000313" key="3">
    <source>
        <dbReference type="Proteomes" id="UP000623129"/>
    </source>
</evidence>
<protein>
    <submittedName>
        <fullName evidence="2">F-box/FBD/LRR-repeat protein</fullName>
    </submittedName>
</protein>
<dbReference type="AlphaFoldDB" id="A0A833QYS5"/>
<dbReference type="Gene3D" id="3.80.10.10">
    <property type="entry name" value="Ribonuclease Inhibitor"/>
    <property type="match status" value="1"/>
</dbReference>
<proteinExistence type="predicted"/>
<evidence type="ECO:0000259" key="1">
    <source>
        <dbReference type="Pfam" id="PF24758"/>
    </source>
</evidence>
<feature type="domain" description="F-box/LRR-repeat protein 15/At3g58940/PEG3-like LRR" evidence="1">
    <location>
        <begin position="1"/>
        <end position="84"/>
    </location>
</feature>